<keyword evidence="2" id="KW-1003">Cell membrane</keyword>
<name>A0A0G0UCK8_9BACT</name>
<comment type="subcellular location">
    <subcellularLocation>
        <location evidence="1">Cell membrane</location>
        <topology evidence="1">Multi-pass membrane protein</topology>
    </subcellularLocation>
</comment>
<feature type="transmembrane region" description="Helical" evidence="7">
    <location>
        <begin position="255"/>
        <end position="273"/>
    </location>
</feature>
<evidence type="ECO:0000256" key="2">
    <source>
        <dbReference type="ARBA" id="ARBA00022475"/>
    </source>
</evidence>
<reference evidence="8 9" key="1">
    <citation type="journal article" date="2015" name="Nature">
        <title>rRNA introns, odd ribosomes, and small enigmatic genomes across a large radiation of phyla.</title>
        <authorList>
            <person name="Brown C.T."/>
            <person name="Hug L.A."/>
            <person name="Thomas B.C."/>
            <person name="Sharon I."/>
            <person name="Castelle C.J."/>
            <person name="Singh A."/>
            <person name="Wilkins M.J."/>
            <person name="Williams K.H."/>
            <person name="Banfield J.F."/>
        </authorList>
    </citation>
    <scope>NUCLEOTIDE SEQUENCE [LARGE SCALE GENOMIC DNA]</scope>
</reference>
<evidence type="ECO:0000256" key="6">
    <source>
        <dbReference type="ARBA" id="ARBA00023136"/>
    </source>
</evidence>
<evidence type="ECO:0000256" key="7">
    <source>
        <dbReference type="SAM" id="Phobius"/>
    </source>
</evidence>
<comment type="caution">
    <text evidence="8">The sequence shown here is derived from an EMBL/GenBank/DDBJ whole genome shotgun (WGS) entry which is preliminary data.</text>
</comment>
<feature type="transmembrane region" description="Helical" evidence="7">
    <location>
        <begin position="330"/>
        <end position="349"/>
    </location>
</feature>
<feature type="transmembrane region" description="Helical" evidence="7">
    <location>
        <begin position="89"/>
        <end position="108"/>
    </location>
</feature>
<feature type="transmembrane region" description="Helical" evidence="7">
    <location>
        <begin position="56"/>
        <end position="77"/>
    </location>
</feature>
<sequence>MISTTFSLSTLVSALPWMFIAALISCVCVPFIRIGFLRIGLVDCPDEKRRLHEKPIAFGGGLVIYFAILICFFLLLQTGNILTAGEINTRHYVGFFIGGFFLLIGGYLDDRYRLPPHLAILAPLVAAFAAVLGGIQIEKLTNPFGGIIFLESWQSDILVFSWLFIVTYTTKILDGLDGLATGVSAIGTGIILLFASSLAYFQPDIVFFSAMAFGALIGFLPWNFFPASMFLGEGGSTFVGYLLGTLAIISGGKLAVALLVLGIPLLDIVWVVLRRWRQNGFTSIFKGDRKHLHHRLLDAGFSQRQVVFFYYIFAGTFGILTLFLQSGQKLVAFGGMILFMILLAIFFVWKESKGKQE</sequence>
<feature type="transmembrane region" description="Helical" evidence="7">
    <location>
        <begin position="120"/>
        <end position="137"/>
    </location>
</feature>
<dbReference type="Pfam" id="PF00953">
    <property type="entry name" value="Glycos_transf_4"/>
    <property type="match status" value="1"/>
</dbReference>
<evidence type="ECO:0000256" key="5">
    <source>
        <dbReference type="ARBA" id="ARBA00022989"/>
    </source>
</evidence>
<evidence type="ECO:0000256" key="1">
    <source>
        <dbReference type="ARBA" id="ARBA00004651"/>
    </source>
</evidence>
<keyword evidence="3 8" id="KW-0808">Transferase</keyword>
<dbReference type="Proteomes" id="UP000034616">
    <property type="component" value="Unassembled WGS sequence"/>
</dbReference>
<evidence type="ECO:0000256" key="3">
    <source>
        <dbReference type="ARBA" id="ARBA00022679"/>
    </source>
</evidence>
<feature type="transmembrane region" description="Helical" evidence="7">
    <location>
        <begin position="205"/>
        <end position="225"/>
    </location>
</feature>
<dbReference type="PANTHER" id="PTHR22926:SF3">
    <property type="entry name" value="UNDECAPRENYL-PHOSPHATE ALPHA-N-ACETYLGLUCOSAMINYL 1-PHOSPHATE TRANSFERASE"/>
    <property type="match status" value="1"/>
</dbReference>
<keyword evidence="5 7" id="KW-1133">Transmembrane helix</keyword>
<dbReference type="GO" id="GO:0071555">
    <property type="term" value="P:cell wall organization"/>
    <property type="evidence" value="ECO:0007669"/>
    <property type="project" value="TreeGrafter"/>
</dbReference>
<keyword evidence="6 7" id="KW-0472">Membrane</keyword>
<dbReference type="PATRIC" id="fig|1618985.3.peg.744"/>
<protein>
    <submittedName>
        <fullName evidence="8">UDP-N-acetylmuramyl pentapeptide phosphotransferase/UDP-N-acetylglucosamine-1-phosphate transferase</fullName>
    </submittedName>
</protein>
<evidence type="ECO:0000256" key="4">
    <source>
        <dbReference type="ARBA" id="ARBA00022692"/>
    </source>
</evidence>
<dbReference type="GO" id="GO:0009103">
    <property type="term" value="P:lipopolysaccharide biosynthetic process"/>
    <property type="evidence" value="ECO:0007669"/>
    <property type="project" value="TreeGrafter"/>
</dbReference>
<feature type="transmembrane region" description="Helical" evidence="7">
    <location>
        <begin position="14"/>
        <end position="36"/>
    </location>
</feature>
<dbReference type="EMBL" id="LCAH01000010">
    <property type="protein sequence ID" value="KKR86674.1"/>
    <property type="molecule type" value="Genomic_DNA"/>
</dbReference>
<dbReference type="PANTHER" id="PTHR22926">
    <property type="entry name" value="PHOSPHO-N-ACETYLMURAMOYL-PENTAPEPTIDE-TRANSFERASE"/>
    <property type="match status" value="1"/>
</dbReference>
<gene>
    <name evidence="8" type="ORF">UU35_C0010G0052</name>
</gene>
<feature type="transmembrane region" description="Helical" evidence="7">
    <location>
        <begin position="230"/>
        <end position="249"/>
    </location>
</feature>
<proteinExistence type="predicted"/>
<organism evidence="8 9">
    <name type="scientific">Candidatus Uhrbacteria bacterium GW2011_GWC2_41_11</name>
    <dbReference type="NCBI Taxonomy" id="1618985"/>
    <lineage>
        <taxon>Bacteria</taxon>
        <taxon>Candidatus Uhriibacteriota</taxon>
    </lineage>
</organism>
<dbReference type="CDD" id="cd06853">
    <property type="entry name" value="GT_WecA_like"/>
    <property type="match status" value="1"/>
</dbReference>
<accession>A0A0G0UCK8</accession>
<dbReference type="GO" id="GO:0005886">
    <property type="term" value="C:plasma membrane"/>
    <property type="evidence" value="ECO:0007669"/>
    <property type="project" value="UniProtKB-SubCell"/>
</dbReference>
<dbReference type="AlphaFoldDB" id="A0A0G0UCK8"/>
<feature type="transmembrane region" description="Helical" evidence="7">
    <location>
        <begin position="143"/>
        <end position="166"/>
    </location>
</feature>
<dbReference type="GO" id="GO:0044038">
    <property type="term" value="P:cell wall macromolecule biosynthetic process"/>
    <property type="evidence" value="ECO:0007669"/>
    <property type="project" value="TreeGrafter"/>
</dbReference>
<dbReference type="GO" id="GO:0016780">
    <property type="term" value="F:phosphotransferase activity, for other substituted phosphate groups"/>
    <property type="evidence" value="ECO:0007669"/>
    <property type="project" value="InterPro"/>
</dbReference>
<evidence type="ECO:0000313" key="8">
    <source>
        <dbReference type="EMBL" id="KKR86674.1"/>
    </source>
</evidence>
<keyword evidence="4 7" id="KW-0812">Transmembrane</keyword>
<evidence type="ECO:0000313" key="9">
    <source>
        <dbReference type="Proteomes" id="UP000034616"/>
    </source>
</evidence>
<feature type="transmembrane region" description="Helical" evidence="7">
    <location>
        <begin position="178"/>
        <end position="199"/>
    </location>
</feature>
<feature type="transmembrane region" description="Helical" evidence="7">
    <location>
        <begin position="306"/>
        <end position="324"/>
    </location>
</feature>
<dbReference type="InterPro" id="IPR000715">
    <property type="entry name" value="Glycosyl_transferase_4"/>
</dbReference>